<feature type="compositionally biased region" description="Polar residues" evidence="2">
    <location>
        <begin position="96"/>
        <end position="118"/>
    </location>
</feature>
<dbReference type="AlphaFoldDB" id="A0A6G1I919"/>
<dbReference type="InterPro" id="IPR055335">
    <property type="entry name" value="Ucp6/RUP1"/>
</dbReference>
<dbReference type="EMBL" id="ML996688">
    <property type="protein sequence ID" value="KAF2404485.1"/>
    <property type="molecule type" value="Genomic_DNA"/>
</dbReference>
<feature type="region of interest" description="Disordered" evidence="2">
    <location>
        <begin position="623"/>
        <end position="684"/>
    </location>
</feature>
<feature type="coiled-coil region" evidence="1">
    <location>
        <begin position="467"/>
        <end position="498"/>
    </location>
</feature>
<dbReference type="GO" id="GO:0005634">
    <property type="term" value="C:nucleus"/>
    <property type="evidence" value="ECO:0007669"/>
    <property type="project" value="TreeGrafter"/>
</dbReference>
<evidence type="ECO:0000313" key="3">
    <source>
        <dbReference type="EMBL" id="KAF2404485.1"/>
    </source>
</evidence>
<sequence length="684" mass="77226">MASSPSQEAIQGFQAIAQCDEITAQRFLQGTNNDLETAIGQYFDNPERYSQQDRYNQQSYAGYDETAFSQGRYGDDFQGDSLPAFQIHSSDENGQHYVNSTAPTRPPSRASQKDNAITSQQEIGVIEGSEGYFGPAKQAYYDPSQWTLTVANPKVPDPDPPGRLRAETQPAFLKPLANKDALPSLLTILHSIPLARKHLLACGVVRPDYGFNGQWWNGEGAIDPLEEETETEEVLAETQRLMAFLTNTTRSYGSAQALSKLSGLKGNAFTVGEVESLADDFLASWSYAAKPHSPEPEVTERLFRTDIAMEGTSRKEVYYAFNLKIGMTEQSLYDAVDQAIWRGNLAGDTETDHYLSEVPHILVMHIAQLDASRTGLEIPIPPVWYADRYLKENLTLTRSMRKDGDAYRNQVIAIESRMGSLEMFKYKKNRITLPSSILLEGAIEALEMGAKTEATDGDQSLQCTELIEKLRRVSAQIEQKLQALNEERKKTVKRLEEVWSLFMQPAKMPDEPSPTHRYNLCGVSIGHNLTHTLYPTQADRAEASPEWWYIEYQDTRECVIKKQVTEADVLDAARNKSREVTLVYATDEAVREQEVQLPRPLAMFVERDNEHFVQECEDFIAQTQRRGADGTHEPPPYTAEDDAWAGDSTSTNAGWEQYWETGRKQRTMQTDQQLDTEMEEIERS</sequence>
<dbReference type="Pfam" id="PF14555">
    <property type="entry name" value="UBA_4"/>
    <property type="match status" value="1"/>
</dbReference>
<feature type="compositionally biased region" description="Acidic residues" evidence="2">
    <location>
        <begin position="674"/>
        <end position="684"/>
    </location>
</feature>
<dbReference type="PANTHER" id="PTHR39597">
    <property type="entry name" value="UBA DOMAIN-CONTAINING PROTEIN RUP1"/>
    <property type="match status" value="1"/>
</dbReference>
<dbReference type="InterPro" id="IPR009060">
    <property type="entry name" value="UBA-like_sf"/>
</dbReference>
<dbReference type="Gene3D" id="1.10.8.10">
    <property type="entry name" value="DNA helicase RuvA subunit, C-terminal domain"/>
    <property type="match status" value="1"/>
</dbReference>
<evidence type="ECO:0008006" key="5">
    <source>
        <dbReference type="Google" id="ProtNLM"/>
    </source>
</evidence>
<reference evidence="3" key="1">
    <citation type="journal article" date="2020" name="Stud. Mycol.">
        <title>101 Dothideomycetes genomes: a test case for predicting lifestyles and emergence of pathogens.</title>
        <authorList>
            <person name="Haridas S."/>
            <person name="Albert R."/>
            <person name="Binder M."/>
            <person name="Bloem J."/>
            <person name="Labutti K."/>
            <person name="Salamov A."/>
            <person name="Andreopoulos B."/>
            <person name="Baker S."/>
            <person name="Barry K."/>
            <person name="Bills G."/>
            <person name="Bluhm B."/>
            <person name="Cannon C."/>
            <person name="Castanera R."/>
            <person name="Culley D."/>
            <person name="Daum C."/>
            <person name="Ezra D."/>
            <person name="Gonzalez J."/>
            <person name="Henrissat B."/>
            <person name="Kuo A."/>
            <person name="Liang C."/>
            <person name="Lipzen A."/>
            <person name="Lutzoni F."/>
            <person name="Magnuson J."/>
            <person name="Mondo S."/>
            <person name="Nolan M."/>
            <person name="Ohm R."/>
            <person name="Pangilinan J."/>
            <person name="Park H.-J."/>
            <person name="Ramirez L."/>
            <person name="Alfaro M."/>
            <person name="Sun H."/>
            <person name="Tritt A."/>
            <person name="Yoshinaga Y."/>
            <person name="Zwiers L.-H."/>
            <person name="Turgeon B."/>
            <person name="Goodwin S."/>
            <person name="Spatafora J."/>
            <person name="Crous P."/>
            <person name="Grigoriev I."/>
        </authorList>
    </citation>
    <scope>NUCLEOTIDE SEQUENCE</scope>
    <source>
        <strain evidence="3">CBS 262.69</strain>
    </source>
</reference>
<feature type="region of interest" description="Disordered" evidence="2">
    <location>
        <begin position="93"/>
        <end position="118"/>
    </location>
</feature>
<organism evidence="3 4">
    <name type="scientific">Trichodelitschia bisporula</name>
    <dbReference type="NCBI Taxonomy" id="703511"/>
    <lineage>
        <taxon>Eukaryota</taxon>
        <taxon>Fungi</taxon>
        <taxon>Dikarya</taxon>
        <taxon>Ascomycota</taxon>
        <taxon>Pezizomycotina</taxon>
        <taxon>Dothideomycetes</taxon>
        <taxon>Dothideomycetes incertae sedis</taxon>
        <taxon>Phaeotrichales</taxon>
        <taxon>Phaeotrichaceae</taxon>
        <taxon>Trichodelitschia</taxon>
    </lineage>
</organism>
<protein>
    <recommendedName>
        <fullName evidence="5">Ubiquitin interaction motif protein</fullName>
    </recommendedName>
</protein>
<name>A0A6G1I919_9PEZI</name>
<gene>
    <name evidence="3" type="ORF">EJ06DRAFT_526564</name>
</gene>
<evidence type="ECO:0000313" key="4">
    <source>
        <dbReference type="Proteomes" id="UP000799640"/>
    </source>
</evidence>
<dbReference type="Proteomes" id="UP000799640">
    <property type="component" value="Unassembled WGS sequence"/>
</dbReference>
<dbReference type="GO" id="GO:0005829">
    <property type="term" value="C:cytosol"/>
    <property type="evidence" value="ECO:0007669"/>
    <property type="project" value="TreeGrafter"/>
</dbReference>
<proteinExistence type="predicted"/>
<accession>A0A6G1I919</accession>
<dbReference type="GO" id="GO:0016579">
    <property type="term" value="P:protein deubiquitination"/>
    <property type="evidence" value="ECO:0007669"/>
    <property type="project" value="TreeGrafter"/>
</dbReference>
<evidence type="ECO:0000256" key="2">
    <source>
        <dbReference type="SAM" id="MobiDB-lite"/>
    </source>
</evidence>
<keyword evidence="4" id="KW-1185">Reference proteome</keyword>
<dbReference type="SUPFAM" id="SSF46934">
    <property type="entry name" value="UBA-like"/>
    <property type="match status" value="1"/>
</dbReference>
<dbReference type="OrthoDB" id="4489171at2759"/>
<keyword evidence="1" id="KW-0175">Coiled coil</keyword>
<dbReference type="PANTHER" id="PTHR39597:SF1">
    <property type="entry name" value="UBA DOMAIN-CONTAINING PROTEIN RUP1"/>
    <property type="match status" value="1"/>
</dbReference>
<evidence type="ECO:0000256" key="1">
    <source>
        <dbReference type="SAM" id="Coils"/>
    </source>
</evidence>